<dbReference type="GO" id="GO:0005524">
    <property type="term" value="F:ATP binding"/>
    <property type="evidence" value="ECO:0007669"/>
    <property type="project" value="UniProtKB-UniRule"/>
</dbReference>
<dbReference type="GO" id="GO:0004674">
    <property type="term" value="F:protein serine/threonine kinase activity"/>
    <property type="evidence" value="ECO:0007669"/>
    <property type="project" value="UniProtKB-KW"/>
</dbReference>
<keyword evidence="3 4" id="KW-0067">ATP-binding</keyword>
<evidence type="ECO:0000256" key="1">
    <source>
        <dbReference type="ARBA" id="ARBA00022527"/>
    </source>
</evidence>
<accession>Q23AD7</accession>
<keyword evidence="1" id="KW-0723">Serine/threonine-protein kinase</keyword>
<feature type="compositionally biased region" description="Low complexity" evidence="5">
    <location>
        <begin position="702"/>
        <end position="711"/>
    </location>
</feature>
<proteinExistence type="predicted"/>
<evidence type="ECO:0000256" key="3">
    <source>
        <dbReference type="ARBA" id="ARBA00022840"/>
    </source>
</evidence>
<dbReference type="Pfam" id="PF00069">
    <property type="entry name" value="Pkinase"/>
    <property type="match status" value="1"/>
</dbReference>
<dbReference type="HOGENOM" id="CLU_235289_0_0_1"/>
<feature type="compositionally biased region" description="Polar residues" evidence="5">
    <location>
        <begin position="1701"/>
        <end position="1723"/>
    </location>
</feature>
<dbReference type="InterPro" id="IPR013809">
    <property type="entry name" value="ENTH"/>
</dbReference>
<dbReference type="SUPFAM" id="SSF56112">
    <property type="entry name" value="Protein kinase-like (PK-like)"/>
    <property type="match status" value="2"/>
</dbReference>
<sequence>MKTNKFRRVQVKNGDYGINLTLKDEIKTDLGGQIMYYTVQENTNQVVKLMNLSDENNYNLFQQEVFAWNRMKEEKPNIPIKQTKEGKYDQFPNIVDTKAAFRMILKDTEFGIFVMEHCPKGSLDSICIRLPSYALKEIQIMRIIRDILQGVQYLHMRQNPLIHRNLTMQNILLGEDNNYKITNFSYVTTHRIQNDDFASLQNEIKKNTTEGYRAPEQIHLQSGYPINEKVDIFAVGVILYILCFNKKPFQNQISVLNEQVDIPDFPKYSANVNTVLQRMLCRDPNQRANSSELLSFVLQAWPDLKILQSKTGLLDTDIFKQAAEKEVKPTMINKFKKMITLKLINKRTKGWILAALEENEKGPKQKYMRLLIIKAWQKTDKIEKFYDHFNMFLTPQNVQNTIIALKSLILLHNYIKKGPPEALSSVGKKVSAVNVLKKIIETWQNIDPSDDSKDKKRSVFTTKLINMYSQRLKEKMNLCVSYCSLIEGNFSLKPFFDNMNKNFKPLTHKLIEDLLKYMASLLAFSQEILSQNQLMEIQVSLMIQLVDEMYCLLSAQTHLLTAFITSTNYLSKNIDRGKLFAKVKDFKVNFGRNFESAKQFFRKCQNALSQSTQKDFIPNIDSKVVEYINNLPCMQDLQNEFNLFEFLNYKKSIYGIKLPLSYGATIQTNNNQSEEMKREMENVIKKPPTNQKLIVQLDDQKTTSNSNSNSQETKEKNYDFQKQFKKRNQLIRGEKNLLSDQDNDDYNMDEQQEGQGITDYTPTYKNPEQKIIQNHLVDTAQIMQMKQNQLSQSANLGNINDANKKNIPVRPSAPTIPNAKKNNIINQNSKRNSNNKGDYLMEDQDEFDEENPNIQNNNSDSDELEDTQTINDNNQNYNDILDQDDEQENFQLEFTHQSLNKQQYSQGEMNYEKMPSNIDKFKNMNFIDYNDMNNNLNNQNQNNFQNNNNMLASNPNMINSNPLSNNLGGVSNNFQDEFHDFNNFQNFGLKHSQSNILNVNNNTTNNSFQNKNFNDFNFNNFDNSTSGFVNNNNAYPINNTNNVNGNFGNITQNRKTSSNIPASQNNNNMAFSQPNNIQRNNNSAQKISPVQNNFVDFGQYNNNNNNNTPPNYQQNPNGQQSSAQKTGQNQYDFTFQNQNANNQQKTGNRVQIKFELKENKGGSMGNSQQFNNLPNHQPHSQSFHNGTNQQMHNQLQQKQQQGSFGNFQMNRVGSSNPSKSPNNYFEEFNFVNQNNQNLNNNANQNANNTYNFFNQGFNNQQQQQLQGVYGMNQQQQIQNKQQVNNFFNQQGQLGQNQKLNQSQFQQRTSQSFANNAEEFDVSEMVENNKAIEFTNAASIKRNDLNQLNQMSSQINATNNQVNNGNLMNKDPVLQSVSSTFSSNNENLIELKNFIINRVKHDPKQLIVDFHSITFGKKIGSGHSGKVFSGVFNSVEVAIKEMEVNNLNERNQKEFQREIETLVKISPQINLVSLIGVAQKKDNFYIITELCHGGTMFDLLHRKHSVPIPWLHRVKMCKDIATGMIYLHSLEPPIIHRDLKSLNLLLDVPYQEDSFDYHVKIADFGLARTESKDEMTQVLGTFHWMAPEVFDNKQYTIKADVYSYAIVLWEFISRKTPYQKMSTVDIMKNVCEGKRPGLGPEFIPKDCPPSLIDLMKDCWEQDPNKRPDFREVLERLEYIENDLQLIRNRASTNSRPAPPAVTTINKSMSQQPPKPQGTYSQPAINYPNQMAVNQNNQMTVNQPLSGRQLNNYQQVQQSQLQQQTNQYGGFAQQNMQQQQQNVQVYKQ</sequence>
<dbReference type="STRING" id="312017.Q23AD7"/>
<evidence type="ECO:0000259" key="6">
    <source>
        <dbReference type="PROSITE" id="PS50011"/>
    </source>
</evidence>
<feature type="compositionally biased region" description="Acidic residues" evidence="5">
    <location>
        <begin position="840"/>
        <end position="851"/>
    </location>
</feature>
<keyword evidence="8" id="KW-0808">Transferase</keyword>
<dbReference type="SUPFAM" id="SSF48464">
    <property type="entry name" value="ENTH/VHS domain"/>
    <property type="match status" value="1"/>
</dbReference>
<evidence type="ECO:0000313" key="8">
    <source>
        <dbReference type="EMBL" id="EAR93555.2"/>
    </source>
</evidence>
<feature type="compositionally biased region" description="Polar residues" evidence="5">
    <location>
        <begin position="1202"/>
        <end position="1220"/>
    </location>
</feature>
<dbReference type="Gene3D" id="1.25.40.90">
    <property type="match status" value="1"/>
</dbReference>
<dbReference type="EMBL" id="GG662724">
    <property type="protein sequence ID" value="EAR93555.2"/>
    <property type="molecule type" value="Genomic_DNA"/>
</dbReference>
<dbReference type="Gene3D" id="1.10.510.10">
    <property type="entry name" value="Transferase(Phosphotransferase) domain 1"/>
    <property type="match status" value="2"/>
</dbReference>
<keyword evidence="2 4" id="KW-0547">Nucleotide-binding</keyword>
<reference evidence="9" key="1">
    <citation type="journal article" date="2006" name="PLoS Biol.">
        <title>Macronuclear genome sequence of the ciliate Tetrahymena thermophila, a model eukaryote.</title>
        <authorList>
            <person name="Eisen J.A."/>
            <person name="Coyne R.S."/>
            <person name="Wu M."/>
            <person name="Wu D."/>
            <person name="Thiagarajan M."/>
            <person name="Wortman J.R."/>
            <person name="Badger J.H."/>
            <person name="Ren Q."/>
            <person name="Amedeo P."/>
            <person name="Jones K.M."/>
            <person name="Tallon L.J."/>
            <person name="Delcher A.L."/>
            <person name="Salzberg S.L."/>
            <person name="Silva J.C."/>
            <person name="Haas B.J."/>
            <person name="Majoros W.H."/>
            <person name="Farzad M."/>
            <person name="Carlton J.M."/>
            <person name="Smith R.K. Jr."/>
            <person name="Garg J."/>
            <person name="Pearlman R.E."/>
            <person name="Karrer K.M."/>
            <person name="Sun L."/>
            <person name="Manning G."/>
            <person name="Elde N.C."/>
            <person name="Turkewitz A.P."/>
            <person name="Asai D.J."/>
            <person name="Wilkes D.E."/>
            <person name="Wang Y."/>
            <person name="Cai H."/>
            <person name="Collins K."/>
            <person name="Stewart B.A."/>
            <person name="Lee S.R."/>
            <person name="Wilamowska K."/>
            <person name="Weinberg Z."/>
            <person name="Ruzzo W.L."/>
            <person name="Wloga D."/>
            <person name="Gaertig J."/>
            <person name="Frankel J."/>
            <person name="Tsao C.-C."/>
            <person name="Gorovsky M.A."/>
            <person name="Keeling P.J."/>
            <person name="Waller R.F."/>
            <person name="Patron N.J."/>
            <person name="Cherry J.M."/>
            <person name="Stover N.A."/>
            <person name="Krieger C.J."/>
            <person name="del Toro C."/>
            <person name="Ryder H.F."/>
            <person name="Williamson S.C."/>
            <person name="Barbeau R.A."/>
            <person name="Hamilton E.P."/>
            <person name="Orias E."/>
        </authorList>
    </citation>
    <scope>NUCLEOTIDE SEQUENCE [LARGE SCALE GENOMIC DNA]</scope>
    <source>
        <strain evidence="9">SB210</strain>
    </source>
</reference>
<dbReference type="CDD" id="cd13999">
    <property type="entry name" value="STKc_MAP3K-like"/>
    <property type="match status" value="1"/>
</dbReference>
<feature type="compositionally biased region" description="Polar residues" evidence="5">
    <location>
        <begin position="1165"/>
        <end position="1188"/>
    </location>
</feature>
<dbReference type="SMR" id="Q23AD7"/>
<evidence type="ECO:0000256" key="2">
    <source>
        <dbReference type="ARBA" id="ARBA00022741"/>
    </source>
</evidence>
<dbReference type="PROSITE" id="PS50942">
    <property type="entry name" value="ENTH"/>
    <property type="match status" value="1"/>
</dbReference>
<dbReference type="PANTHER" id="PTHR44329">
    <property type="entry name" value="SERINE/THREONINE-PROTEIN KINASE TNNI3K-RELATED"/>
    <property type="match status" value="1"/>
</dbReference>
<dbReference type="GeneID" id="7846833"/>
<dbReference type="InterPro" id="IPR008271">
    <property type="entry name" value="Ser/Thr_kinase_AS"/>
</dbReference>
<dbReference type="Pfam" id="PF07714">
    <property type="entry name" value="PK_Tyr_Ser-Thr"/>
    <property type="match status" value="1"/>
</dbReference>
<feature type="compositionally biased region" description="Low complexity" evidence="5">
    <location>
        <begin position="1098"/>
        <end position="1120"/>
    </location>
</feature>
<feature type="compositionally biased region" description="Low complexity" evidence="5">
    <location>
        <begin position="1189"/>
        <end position="1201"/>
    </location>
</feature>
<feature type="compositionally biased region" description="Basic and acidic residues" evidence="5">
    <location>
        <begin position="674"/>
        <end position="684"/>
    </location>
</feature>
<feature type="domain" description="Protein kinase" evidence="6">
    <location>
        <begin position="5"/>
        <end position="302"/>
    </location>
</feature>
<dbReference type="Proteomes" id="UP000009168">
    <property type="component" value="Unassembled WGS sequence"/>
</dbReference>
<dbReference type="PROSITE" id="PS00108">
    <property type="entry name" value="PROTEIN_KINASE_ST"/>
    <property type="match status" value="1"/>
</dbReference>
<feature type="compositionally biased region" description="Polar residues" evidence="5">
    <location>
        <begin position="1054"/>
        <end position="1081"/>
    </location>
</feature>
<feature type="region of interest" description="Disordered" evidence="5">
    <location>
        <begin position="1690"/>
        <end position="1723"/>
    </location>
</feature>
<dbReference type="InterPro" id="IPR051681">
    <property type="entry name" value="Ser/Thr_Kinases-Pseudokinases"/>
</dbReference>
<feature type="region of interest" description="Disordered" evidence="5">
    <location>
        <begin position="1159"/>
        <end position="1220"/>
    </location>
</feature>
<dbReference type="InterPro" id="IPR000719">
    <property type="entry name" value="Prot_kinase_dom"/>
</dbReference>
<feature type="binding site" evidence="4">
    <location>
        <position position="1439"/>
    </location>
    <ligand>
        <name>ATP</name>
        <dbReference type="ChEBI" id="CHEBI:30616"/>
    </ligand>
</feature>
<dbReference type="SMART" id="SM00220">
    <property type="entry name" value="S_TKc"/>
    <property type="match status" value="2"/>
</dbReference>
<feature type="region of interest" description="Disordered" evidence="5">
    <location>
        <begin position="672"/>
        <end position="720"/>
    </location>
</feature>
<gene>
    <name evidence="8" type="ORF">TTHERM_00426220</name>
</gene>
<dbReference type="InParanoid" id="Q23AD7"/>
<evidence type="ECO:0000256" key="4">
    <source>
        <dbReference type="PROSITE-ProRule" id="PRU10141"/>
    </source>
</evidence>
<dbReference type="PROSITE" id="PS00107">
    <property type="entry name" value="PROTEIN_KINASE_ATP"/>
    <property type="match status" value="1"/>
</dbReference>
<protein>
    <submittedName>
        <fullName evidence="8">Tyrosine kinase domain protein</fullName>
    </submittedName>
</protein>
<name>Q23AD7_TETTS</name>
<dbReference type="KEGG" id="tet:TTHERM_00426220"/>
<feature type="region of interest" description="Disordered" evidence="5">
    <location>
        <begin position="1052"/>
        <end position="1081"/>
    </location>
</feature>
<dbReference type="PROSITE" id="PS50011">
    <property type="entry name" value="PROTEIN_KINASE_DOM"/>
    <property type="match status" value="2"/>
</dbReference>
<feature type="region of interest" description="Disordered" evidence="5">
    <location>
        <begin position="1094"/>
        <end position="1127"/>
    </location>
</feature>
<evidence type="ECO:0000313" key="9">
    <source>
        <dbReference type="Proteomes" id="UP000009168"/>
    </source>
</evidence>
<keyword evidence="8" id="KW-0418">Kinase</keyword>
<dbReference type="RefSeq" id="XP_001013800.2">
    <property type="nucleotide sequence ID" value="XM_001013800.2"/>
</dbReference>
<feature type="compositionally biased region" description="Polar residues" evidence="5">
    <location>
        <begin position="867"/>
        <end position="878"/>
    </location>
</feature>
<feature type="region of interest" description="Disordered" evidence="5">
    <location>
        <begin position="796"/>
        <end position="880"/>
    </location>
</feature>
<dbReference type="eggNOG" id="KOG0192">
    <property type="taxonomic scope" value="Eukaryota"/>
</dbReference>
<dbReference type="InterPro" id="IPR017441">
    <property type="entry name" value="Protein_kinase_ATP_BS"/>
</dbReference>
<evidence type="ECO:0000256" key="5">
    <source>
        <dbReference type="SAM" id="MobiDB-lite"/>
    </source>
</evidence>
<feature type="domain" description="Protein kinase" evidence="6">
    <location>
        <begin position="1412"/>
        <end position="1678"/>
    </location>
</feature>
<evidence type="ECO:0000259" key="7">
    <source>
        <dbReference type="PROSITE" id="PS50942"/>
    </source>
</evidence>
<dbReference type="InterPro" id="IPR008942">
    <property type="entry name" value="ENTH_VHS"/>
</dbReference>
<dbReference type="eggNOG" id="KOG1989">
    <property type="taxonomic scope" value="Eukaryota"/>
</dbReference>
<dbReference type="OrthoDB" id="291827at2759"/>
<organism evidence="8 9">
    <name type="scientific">Tetrahymena thermophila (strain SB210)</name>
    <dbReference type="NCBI Taxonomy" id="312017"/>
    <lineage>
        <taxon>Eukaryota</taxon>
        <taxon>Sar</taxon>
        <taxon>Alveolata</taxon>
        <taxon>Ciliophora</taxon>
        <taxon>Intramacronucleata</taxon>
        <taxon>Oligohymenophorea</taxon>
        <taxon>Hymenostomatida</taxon>
        <taxon>Tetrahymenina</taxon>
        <taxon>Tetrahymenidae</taxon>
        <taxon>Tetrahymena</taxon>
    </lineage>
</organism>
<feature type="compositionally biased region" description="Polar residues" evidence="5">
    <location>
        <begin position="820"/>
        <end position="836"/>
    </location>
</feature>
<dbReference type="InterPro" id="IPR001245">
    <property type="entry name" value="Ser-Thr/Tyr_kinase_cat_dom"/>
</dbReference>
<feature type="domain" description="ENTH" evidence="7">
    <location>
        <begin position="340"/>
        <end position="482"/>
    </location>
</feature>
<dbReference type="InterPro" id="IPR011009">
    <property type="entry name" value="Kinase-like_dom_sf"/>
</dbReference>
<keyword evidence="9" id="KW-1185">Reference proteome</keyword>